<name>A0A9P9X100_9PEZI</name>
<organism evidence="2 3">
    <name type="scientific">Colletotrichum abscissum</name>
    <dbReference type="NCBI Taxonomy" id="1671311"/>
    <lineage>
        <taxon>Eukaryota</taxon>
        <taxon>Fungi</taxon>
        <taxon>Dikarya</taxon>
        <taxon>Ascomycota</taxon>
        <taxon>Pezizomycotina</taxon>
        <taxon>Sordariomycetes</taxon>
        <taxon>Hypocreomycetidae</taxon>
        <taxon>Glomerellales</taxon>
        <taxon>Glomerellaceae</taxon>
        <taxon>Colletotrichum</taxon>
        <taxon>Colletotrichum acutatum species complex</taxon>
    </lineage>
</organism>
<evidence type="ECO:0000313" key="2">
    <source>
        <dbReference type="EMBL" id="KAI3530687.1"/>
    </source>
</evidence>
<comment type="caution">
    <text evidence="2">The sequence shown here is derived from an EMBL/GenBank/DDBJ whole genome shotgun (WGS) entry which is preliminary data.</text>
</comment>
<evidence type="ECO:0000313" key="3">
    <source>
        <dbReference type="Proteomes" id="UP001056436"/>
    </source>
</evidence>
<accession>A0A9P9X100</accession>
<proteinExistence type="predicted"/>
<sequence length="430" mass="48348">MGSCLSKSQPRRDHELDFGPVPVGDASCPARDTRGGSQAPLFFPPDEALPEYPDPGRSKAGIIRLAQEANMKNAFRPLQEKGYQVYMDENSRQNAEARRCIKFLGAFLRLLAEAYECDMSFFFTTYSNSDSVHVSEAKLKITQALEQLFKTPSWDHAVAIVKDSQTLQDMGFLVWMRKLVDDEESKKSAMDRMSDDEMHNQLLKHVREEKIRFWEGWRARDLTLRKLVAVYDTATEEARAQPKLRNSIRFTIERSIALQSRLSNDEASHPTNIILLTASPLELKEVELIKKRLKDVKGGGSEFSIQVVLFDGNLSPDVARYHRQLDEQQSGDRDIYSTISFDEARLLREGLSSLALNMILNGHSREVARKKLSADQKYGIYGGAPFKLPAVAELQQALGLETSRPDEQTPVVGDVQAPVADLKEAGDGKV</sequence>
<dbReference type="AlphaFoldDB" id="A0A9P9X100"/>
<dbReference type="EMBL" id="SDAQ01000199">
    <property type="protein sequence ID" value="KAI3530687.1"/>
    <property type="molecule type" value="Genomic_DNA"/>
</dbReference>
<reference evidence="2" key="1">
    <citation type="submission" date="2019-01" db="EMBL/GenBank/DDBJ databases">
        <title>Colletotrichum abscissum LGMF1257.</title>
        <authorList>
            <person name="Baroncelli R."/>
        </authorList>
    </citation>
    <scope>NUCLEOTIDE SEQUENCE</scope>
    <source>
        <strain evidence="2">Ca142</strain>
    </source>
</reference>
<dbReference type="Proteomes" id="UP001056436">
    <property type="component" value="Unassembled WGS sequence"/>
</dbReference>
<keyword evidence="3" id="KW-1185">Reference proteome</keyword>
<evidence type="ECO:0000256" key="1">
    <source>
        <dbReference type="SAM" id="MobiDB-lite"/>
    </source>
</evidence>
<protein>
    <submittedName>
        <fullName evidence="2">Uncharacterized protein</fullName>
    </submittedName>
</protein>
<gene>
    <name evidence="2" type="ORF">CABS02_14415</name>
</gene>
<dbReference type="OrthoDB" id="4818194at2759"/>
<feature type="region of interest" description="Disordered" evidence="1">
    <location>
        <begin position="1"/>
        <end position="47"/>
    </location>
</feature>